<reference evidence="2" key="1">
    <citation type="submission" date="2016-11" db="EMBL/GenBank/DDBJ databases">
        <title>Trade-off between light-utilization and light-protection in marine flavobacteria.</title>
        <authorList>
            <person name="Kumagai Y."/>
            <person name="Yoshizawa S."/>
            <person name="Kogure K."/>
        </authorList>
    </citation>
    <scope>NUCLEOTIDE SEQUENCE [LARGE SCALE GENOMIC DNA]</scope>
    <source>
        <strain evidence="2">SG-18</strain>
    </source>
</reference>
<dbReference type="EMBL" id="MQVX01000001">
    <property type="protein sequence ID" value="PQJ16526.1"/>
    <property type="molecule type" value="Genomic_DNA"/>
</dbReference>
<dbReference type="AlphaFoldDB" id="A0A2S7TAN8"/>
<dbReference type="Gene3D" id="2.60.40.1120">
    <property type="entry name" value="Carboxypeptidase-like, regulatory domain"/>
    <property type="match status" value="1"/>
</dbReference>
<evidence type="ECO:0000313" key="2">
    <source>
        <dbReference type="Proteomes" id="UP000239366"/>
    </source>
</evidence>
<dbReference type="OrthoDB" id="2111471at2"/>
<protein>
    <submittedName>
        <fullName evidence="1">Uncharacterized protein</fullName>
    </submittedName>
</protein>
<keyword evidence="2" id="KW-1185">Reference proteome</keyword>
<dbReference type="Proteomes" id="UP000239366">
    <property type="component" value="Unassembled WGS sequence"/>
</dbReference>
<proteinExistence type="predicted"/>
<comment type="caution">
    <text evidence="1">The sequence shown here is derived from an EMBL/GenBank/DDBJ whole genome shotgun (WGS) entry which is preliminary data.</text>
</comment>
<accession>A0A2S7TAN8</accession>
<name>A0A2S7TAN8_9FLAO</name>
<gene>
    <name evidence="1" type="ORF">BST99_13090</name>
</gene>
<sequence>MEESFIPVHGAQITVIAGDTINTKAFSYVNGAYKNLGLDPHGTYKDLAAKEGFISSDMLSVEITEESKTEADFVLEASQE</sequence>
<organism evidence="1 2">
    <name type="scientific">Aureicoccus marinus</name>
    <dbReference type="NCBI Taxonomy" id="754435"/>
    <lineage>
        <taxon>Bacteria</taxon>
        <taxon>Pseudomonadati</taxon>
        <taxon>Bacteroidota</taxon>
        <taxon>Flavobacteriia</taxon>
        <taxon>Flavobacteriales</taxon>
        <taxon>Flavobacteriaceae</taxon>
        <taxon>Aureicoccus</taxon>
    </lineage>
</organism>
<evidence type="ECO:0000313" key="1">
    <source>
        <dbReference type="EMBL" id="PQJ16526.1"/>
    </source>
</evidence>